<gene>
    <name evidence="2" type="ORF">B7463_g11620</name>
</gene>
<accession>A0A3E2GUH5</accession>
<dbReference type="AlphaFoldDB" id="A0A3E2GUH5"/>
<evidence type="ECO:0000256" key="1">
    <source>
        <dbReference type="SAM" id="SignalP"/>
    </source>
</evidence>
<feature type="signal peptide" evidence="1">
    <location>
        <begin position="1"/>
        <end position="26"/>
    </location>
</feature>
<dbReference type="Proteomes" id="UP000258309">
    <property type="component" value="Unassembled WGS sequence"/>
</dbReference>
<keyword evidence="1" id="KW-0732">Signal</keyword>
<dbReference type="OrthoDB" id="3928002at2759"/>
<feature type="non-terminal residue" evidence="2">
    <location>
        <position position="1"/>
    </location>
</feature>
<organism evidence="2 3">
    <name type="scientific">Scytalidium lignicola</name>
    <name type="common">Hyphomycete</name>
    <dbReference type="NCBI Taxonomy" id="5539"/>
    <lineage>
        <taxon>Eukaryota</taxon>
        <taxon>Fungi</taxon>
        <taxon>Dikarya</taxon>
        <taxon>Ascomycota</taxon>
        <taxon>Pezizomycotina</taxon>
        <taxon>Leotiomycetes</taxon>
        <taxon>Leotiomycetes incertae sedis</taxon>
        <taxon>Scytalidium</taxon>
    </lineage>
</organism>
<name>A0A3E2GUH5_SCYLI</name>
<protein>
    <submittedName>
        <fullName evidence="2">Uncharacterized protein</fullName>
    </submittedName>
</protein>
<feature type="chain" id="PRO_5017702118" evidence="1">
    <location>
        <begin position="27"/>
        <end position="421"/>
    </location>
</feature>
<feature type="non-terminal residue" evidence="2">
    <location>
        <position position="421"/>
    </location>
</feature>
<comment type="caution">
    <text evidence="2">The sequence shown here is derived from an EMBL/GenBank/DDBJ whole genome shotgun (WGS) entry which is preliminary data.</text>
</comment>
<evidence type="ECO:0000313" key="3">
    <source>
        <dbReference type="Proteomes" id="UP000258309"/>
    </source>
</evidence>
<keyword evidence="3" id="KW-1185">Reference proteome</keyword>
<proteinExistence type="predicted"/>
<evidence type="ECO:0000313" key="2">
    <source>
        <dbReference type="EMBL" id="RFU24718.1"/>
    </source>
</evidence>
<reference evidence="2 3" key="1">
    <citation type="submission" date="2018-05" db="EMBL/GenBank/DDBJ databases">
        <title>Draft genome sequence of Scytalidium lignicola DSM 105466, a ubiquitous saprotrophic fungus.</title>
        <authorList>
            <person name="Buettner E."/>
            <person name="Gebauer A.M."/>
            <person name="Hofrichter M."/>
            <person name="Liers C."/>
            <person name="Kellner H."/>
        </authorList>
    </citation>
    <scope>NUCLEOTIDE SEQUENCE [LARGE SCALE GENOMIC DNA]</scope>
    <source>
        <strain evidence="2 3">DSM 105466</strain>
    </source>
</reference>
<dbReference type="EMBL" id="NCSJ02000410">
    <property type="protein sequence ID" value="RFU24718.1"/>
    <property type="molecule type" value="Genomic_DNA"/>
</dbReference>
<dbReference type="PANTHER" id="PTHR38049:SF2">
    <property type="entry name" value="RICIN B LECTIN DOMAIN-CONTAINING PROTEIN"/>
    <property type="match status" value="1"/>
</dbReference>
<sequence length="421" mass="48304">MGDQGISFPMMIALITCPALLATSEAIRQGQQKDRKEEHRARRCNLIVRCLKPSKKSLEIDHRYVVLKDSKLYIDTGLGGETLFGHPFMGYYLPYPDSQYEGLVSTITDEAPIMNWIYADRETYEVKYGVRNDAQPNVTGPFDCTRQDHRLTLEGWEGFVAVEEEGGLVRINPHHDLPPSVGMSGIPSALRNPENVKRIIVVAFGAFDRYYVCWEDQHGQYQQDSNKLPERLNQWLFPPDGGTRDFLTLQVSLGHNDEYFAFDKFGKLSSRDPVVRNQKPRDERDMGLRKKSYTFSESTTSADVFDRLQHVLDKPRFQRPMSLAIAGPTGRGSWRERQTFLNRHERQRSLGDPRLFKIRTGYVDTGVQTEALIEEEDEFSGGVRYQTSSFIVHPSPSRSMGLMQDYFREQQYQLGDVLQGI</sequence>
<dbReference type="PANTHER" id="PTHR38049">
    <property type="entry name" value="RICIN B LECTIN DOMAIN-CONTAINING PROTEIN"/>
    <property type="match status" value="1"/>
</dbReference>